<gene>
    <name evidence="4" type="ORF">KQI86_02260</name>
</gene>
<dbReference type="Pfam" id="PF12229">
    <property type="entry name" value="PG_binding_4"/>
    <property type="match status" value="1"/>
</dbReference>
<accession>A0ABS6EDB6</accession>
<evidence type="ECO:0000256" key="2">
    <source>
        <dbReference type="SAM" id="Phobius"/>
    </source>
</evidence>
<protein>
    <submittedName>
        <fullName evidence="4">VanW family protein</fullName>
    </submittedName>
</protein>
<dbReference type="Pfam" id="PF04294">
    <property type="entry name" value="VanW"/>
    <property type="match status" value="1"/>
</dbReference>
<evidence type="ECO:0000259" key="3">
    <source>
        <dbReference type="PROSITE" id="PS51109"/>
    </source>
</evidence>
<dbReference type="PANTHER" id="PTHR35788">
    <property type="entry name" value="EXPORTED PROTEIN-RELATED"/>
    <property type="match status" value="1"/>
</dbReference>
<keyword evidence="2" id="KW-0472">Membrane</keyword>
<dbReference type="InterPro" id="IPR022029">
    <property type="entry name" value="YoaR-like_PG-bd"/>
</dbReference>
<dbReference type="PANTHER" id="PTHR35788:SF1">
    <property type="entry name" value="EXPORTED PROTEIN"/>
    <property type="match status" value="1"/>
</dbReference>
<keyword evidence="2" id="KW-1133">Transmembrane helix</keyword>
<dbReference type="SMART" id="SM01208">
    <property type="entry name" value="G5"/>
    <property type="match status" value="1"/>
</dbReference>
<feature type="domain" description="G5" evidence="3">
    <location>
        <begin position="364"/>
        <end position="443"/>
    </location>
</feature>
<evidence type="ECO:0000256" key="1">
    <source>
        <dbReference type="ARBA" id="ARBA00022729"/>
    </source>
</evidence>
<keyword evidence="2" id="KW-0812">Transmembrane</keyword>
<dbReference type="InterPro" id="IPR011098">
    <property type="entry name" value="G5_dom"/>
</dbReference>
<dbReference type="Pfam" id="PF07501">
    <property type="entry name" value="G5"/>
    <property type="match status" value="1"/>
</dbReference>
<name>A0ABS6EDB6_9CLOT</name>
<comment type="caution">
    <text evidence="4">The sequence shown here is derived from an EMBL/GenBank/DDBJ whole genome shotgun (WGS) entry which is preliminary data.</text>
</comment>
<keyword evidence="1" id="KW-0732">Signal</keyword>
<feature type="transmembrane region" description="Helical" evidence="2">
    <location>
        <begin position="6"/>
        <end position="27"/>
    </location>
</feature>
<dbReference type="RefSeq" id="WP_216437534.1">
    <property type="nucleotide sequence ID" value="NZ_JAHLQF010000001.1"/>
</dbReference>
<organism evidence="4 5">
    <name type="scientific">Clostridium mobile</name>
    <dbReference type="NCBI Taxonomy" id="2841512"/>
    <lineage>
        <taxon>Bacteria</taxon>
        <taxon>Bacillati</taxon>
        <taxon>Bacillota</taxon>
        <taxon>Clostridia</taxon>
        <taxon>Eubacteriales</taxon>
        <taxon>Clostridiaceae</taxon>
        <taxon>Clostridium</taxon>
    </lineage>
</organism>
<evidence type="ECO:0000313" key="4">
    <source>
        <dbReference type="EMBL" id="MBU5483132.1"/>
    </source>
</evidence>
<evidence type="ECO:0000313" key="5">
    <source>
        <dbReference type="Proteomes" id="UP000726170"/>
    </source>
</evidence>
<dbReference type="InterPro" id="IPR007391">
    <property type="entry name" value="Vancomycin_resist_VanW"/>
</dbReference>
<dbReference type="Proteomes" id="UP000726170">
    <property type="component" value="Unassembled WGS sequence"/>
</dbReference>
<reference evidence="4 5" key="1">
    <citation type="submission" date="2021-06" db="EMBL/GenBank/DDBJ databases">
        <authorList>
            <person name="Sun Q."/>
            <person name="Li D."/>
        </authorList>
    </citation>
    <scope>NUCLEOTIDE SEQUENCE [LARGE SCALE GENOMIC DNA]</scope>
    <source>
        <strain evidence="4 5">MSJ-11</strain>
    </source>
</reference>
<dbReference type="InterPro" id="IPR052913">
    <property type="entry name" value="Glycopeptide_resist_protein"/>
</dbReference>
<dbReference type="PROSITE" id="PS51109">
    <property type="entry name" value="G5"/>
    <property type="match status" value="1"/>
</dbReference>
<dbReference type="EMBL" id="JAHLQF010000001">
    <property type="protein sequence ID" value="MBU5483132.1"/>
    <property type="molecule type" value="Genomic_DNA"/>
</dbReference>
<sequence>MKAGKTWWILITTLLIGAVALYGSFYLQVSKWDNKMYPNTLINGIDVSGKTKEEAKEILENHLKEIENINIRIKAGNKIYNLNLSDGKTNSLDSVLNNALAYSKDLNIYSKYKTIKNPNKREYDVLLNYKGNMDKIIEKINKDVSKAPVDAYIKSISSGKPVISKDIPGEKLDKEDLINKINSTLKENTKDSEIIAKIKQYEANITEKKLQQIDSLISSFSTNLGGSPPGRVKNIHLGTSFINGTLLMPENSFSFNDKVGKISVERGFVEAPVIIKNRLEKGIGGGICQVSTTLYNAITTSNIKPIERKNHSIPPAYIDPGFDATVSENSIDYKFKNTLPYPLYIEGIANEEKITFNIYSNSSLNKVKYKLINEIYDKTEPKTIYEDDPTLPKGTVKKVQSAKPGCKVNVYLIGHKDGKEVSKELISKDIYKPSDEVIKRGTK</sequence>
<keyword evidence="5" id="KW-1185">Reference proteome</keyword>
<proteinExistence type="predicted"/>